<gene>
    <name evidence="13" type="ORF">CPPEL_10715</name>
</gene>
<sequence length="192" mass="20209">MSTKTLQARVRLIVGIAIAWNVVEAAISIWAGHEASSAALIGFGLDSTVEVLSAAVVAWQFSAPDPEQREAVALKLIAGCFFLLAFYVTFEALTSQPAQHSTIGITITALSAIVMPALALWQRRTGQALGSASVIADSKQRLICAMLSVATLAGLVLNSLFGWHWADSVAALIIAAFAVREGIEALRGDPCC</sequence>
<evidence type="ECO:0000256" key="7">
    <source>
        <dbReference type="ARBA" id="ARBA00022989"/>
    </source>
</evidence>
<keyword evidence="4 11" id="KW-0812">Transmembrane</keyword>
<dbReference type="GO" id="GO:0016020">
    <property type="term" value="C:membrane"/>
    <property type="evidence" value="ECO:0007669"/>
    <property type="project" value="InterPro"/>
</dbReference>
<comment type="subcellular location">
    <subcellularLocation>
        <location evidence="2">Cytoplasmic vesicle</location>
        <location evidence="2">Secretory vesicle</location>
        <location evidence="2">Synaptic vesicle membrane</location>
        <topology evidence="2">Multi-pass membrane protein</topology>
    </subcellularLocation>
    <subcellularLocation>
        <location evidence="1">Early endosome membrane</location>
    </subcellularLocation>
</comment>
<evidence type="ECO:0000313" key="14">
    <source>
        <dbReference type="Proteomes" id="UP000271426"/>
    </source>
</evidence>
<evidence type="ECO:0000256" key="3">
    <source>
        <dbReference type="ARBA" id="ARBA00008731"/>
    </source>
</evidence>
<name>A0A3G6IWS1_9CORY</name>
<dbReference type="InterPro" id="IPR027469">
    <property type="entry name" value="Cation_efflux_TMD_sf"/>
</dbReference>
<keyword evidence="10" id="KW-0968">Cytoplasmic vesicle</keyword>
<feature type="transmembrane region" description="Helical" evidence="11">
    <location>
        <begin position="38"/>
        <end position="59"/>
    </location>
</feature>
<dbReference type="PANTHER" id="PTHR31937:SF2">
    <property type="entry name" value="TRANSMEMBRANE PROTEIN 163"/>
    <property type="match status" value="1"/>
</dbReference>
<evidence type="ECO:0000256" key="8">
    <source>
        <dbReference type="ARBA" id="ARBA00023018"/>
    </source>
</evidence>
<feature type="transmembrane region" description="Helical" evidence="11">
    <location>
        <begin position="142"/>
        <end position="163"/>
    </location>
</feature>
<keyword evidence="14" id="KW-1185">Reference proteome</keyword>
<evidence type="ECO:0000256" key="2">
    <source>
        <dbReference type="ARBA" id="ARBA00004644"/>
    </source>
</evidence>
<dbReference type="KEGG" id="cpso:CPPEL_10715"/>
<dbReference type="RefSeq" id="WP_123961075.1">
    <property type="nucleotide sequence ID" value="NZ_CP033898.1"/>
</dbReference>
<dbReference type="GO" id="GO:0031410">
    <property type="term" value="C:cytoplasmic vesicle"/>
    <property type="evidence" value="ECO:0007669"/>
    <property type="project" value="UniProtKB-KW"/>
</dbReference>
<keyword evidence="9 11" id="KW-0472">Membrane</keyword>
<keyword evidence="8" id="KW-0770">Synapse</keyword>
<evidence type="ECO:0000256" key="11">
    <source>
        <dbReference type="SAM" id="Phobius"/>
    </source>
</evidence>
<evidence type="ECO:0000256" key="1">
    <source>
        <dbReference type="ARBA" id="ARBA00004146"/>
    </source>
</evidence>
<dbReference type="OrthoDB" id="9805136at2"/>
<evidence type="ECO:0000259" key="12">
    <source>
        <dbReference type="Pfam" id="PF01545"/>
    </source>
</evidence>
<organism evidence="13 14">
    <name type="scientific">Corynebacterium pseudopelargi</name>
    <dbReference type="NCBI Taxonomy" id="2080757"/>
    <lineage>
        <taxon>Bacteria</taxon>
        <taxon>Bacillati</taxon>
        <taxon>Actinomycetota</taxon>
        <taxon>Actinomycetes</taxon>
        <taxon>Mycobacteriales</taxon>
        <taxon>Corynebacteriaceae</taxon>
        <taxon>Corynebacterium</taxon>
    </lineage>
</organism>
<dbReference type="InterPro" id="IPR058533">
    <property type="entry name" value="Cation_efflux_TM"/>
</dbReference>
<dbReference type="AlphaFoldDB" id="A0A3G6IWS1"/>
<reference evidence="13 14" key="1">
    <citation type="submission" date="2018-11" db="EMBL/GenBank/DDBJ databases">
        <authorList>
            <person name="Kleinhagauer T."/>
            <person name="Glaeser S.P."/>
            <person name="Spergser J."/>
            <person name="Ruckert C."/>
            <person name="Kaempfer P."/>
            <person name="Busse H.-J."/>
        </authorList>
    </citation>
    <scope>NUCLEOTIDE SEQUENCE [LARGE SCALE GENOMIC DNA]</scope>
    <source>
        <strain evidence="13 14">812CH</strain>
    </source>
</reference>
<dbReference type="InterPro" id="IPR026765">
    <property type="entry name" value="Tmem163"/>
</dbReference>
<dbReference type="Gene3D" id="1.20.1510.10">
    <property type="entry name" value="Cation efflux protein transmembrane domain"/>
    <property type="match status" value="1"/>
</dbReference>
<comment type="similarity">
    <text evidence="3">Belongs to the TMEM163 family.</text>
</comment>
<evidence type="ECO:0000256" key="5">
    <source>
        <dbReference type="ARBA" id="ARBA00022753"/>
    </source>
</evidence>
<evidence type="ECO:0000313" key="13">
    <source>
        <dbReference type="EMBL" id="AZA10239.1"/>
    </source>
</evidence>
<proteinExistence type="inferred from homology"/>
<dbReference type="Pfam" id="PF01545">
    <property type="entry name" value="Cation_efflux"/>
    <property type="match status" value="1"/>
</dbReference>
<dbReference type="GO" id="GO:0008324">
    <property type="term" value="F:monoatomic cation transmembrane transporter activity"/>
    <property type="evidence" value="ECO:0007669"/>
    <property type="project" value="InterPro"/>
</dbReference>
<evidence type="ECO:0000256" key="10">
    <source>
        <dbReference type="ARBA" id="ARBA00023329"/>
    </source>
</evidence>
<feature type="transmembrane region" description="Helical" evidence="11">
    <location>
        <begin position="71"/>
        <end position="90"/>
    </location>
</feature>
<feature type="transmembrane region" description="Helical" evidence="11">
    <location>
        <begin position="12"/>
        <end position="32"/>
    </location>
</feature>
<dbReference type="PANTHER" id="PTHR31937">
    <property type="entry name" value="TRANSMEMBRANE PROTEIN 163"/>
    <property type="match status" value="1"/>
</dbReference>
<evidence type="ECO:0000256" key="6">
    <source>
        <dbReference type="ARBA" id="ARBA00022833"/>
    </source>
</evidence>
<keyword evidence="6" id="KW-0862">Zinc</keyword>
<dbReference type="EMBL" id="CP033898">
    <property type="protein sequence ID" value="AZA10239.1"/>
    <property type="molecule type" value="Genomic_DNA"/>
</dbReference>
<keyword evidence="7 11" id="KW-1133">Transmembrane helix</keyword>
<evidence type="ECO:0000256" key="4">
    <source>
        <dbReference type="ARBA" id="ARBA00022692"/>
    </source>
</evidence>
<dbReference type="SUPFAM" id="SSF161111">
    <property type="entry name" value="Cation efflux protein transmembrane domain-like"/>
    <property type="match status" value="1"/>
</dbReference>
<feature type="transmembrane region" description="Helical" evidence="11">
    <location>
        <begin position="102"/>
        <end position="121"/>
    </location>
</feature>
<accession>A0A3G6IWS1</accession>
<protein>
    <submittedName>
        <fullName evidence="13">Cation efflux family protein</fullName>
    </submittedName>
</protein>
<feature type="domain" description="Cation efflux protein transmembrane" evidence="12">
    <location>
        <begin position="16"/>
        <end position="186"/>
    </location>
</feature>
<dbReference type="Proteomes" id="UP000271426">
    <property type="component" value="Chromosome"/>
</dbReference>
<keyword evidence="5" id="KW-0967">Endosome</keyword>
<evidence type="ECO:0000256" key="9">
    <source>
        <dbReference type="ARBA" id="ARBA00023136"/>
    </source>
</evidence>